<feature type="region of interest" description="Disordered" evidence="2">
    <location>
        <begin position="1015"/>
        <end position="1051"/>
    </location>
</feature>
<sequence length="1114" mass="126019">MPSWPWSPRLSRSLESSRSHSTEPPTPTTIPGSLYLSPWVEPDSDQEGGGDDDNTNNDNDESVNAIKEKSKKALKNPNYDSNSQRGQQNKLKSATRSKTLRRPIPSFDEFANSIPEEATPGLVVVPAFEQNGAAAAASSSSTTAAATTKTATTCITTGFDEKPSQEILFPGNPEDFRPIEEEVRKPMPPIIPPPPRRSSSRASSRTTLNTPTKERNKGKEKEKDKDKDKGKEKHIEIDLSLLNRELCDIEMSPRNMPSDSKSGLSKDESTDAEVIRLRKMCEVLQEKIIQMSQHTPPAASSSRRSSLIIGDRLSKTRFKDIPPEELATEGHRVAHVMRVMNEQLQKKLELREKLLFQRNAHISQLEQTHATQIEEFHAATKTDIQKMVTAYQKEISEMHQRNLLQISNLRNELEGKIKIKEMQSHHEKSKLQSEIDILKRREAELAASHKIAMKEREELFEKDLAALRESIVATEGEFRKNYEAKLDSLREEHEKEIAELKKSIITRPLDLSNNVDKDIVAQKIADLESSLSQHIEELTAERERSLELQVALDASEFSRQTEKEKLEHAVQEESSKREDFQKHEQRIRAQLLAASDEKRKECLKHERARYERLVREENIRRKAASDRYESELKELKQKNAEQVELFRMQKESIFELHEKDVQQMEKRIAAEQTKIAEHETLLETVKSARKEDFKRFENEKAEIVAAHMKEKEALAQERLLLVASQARDKKLANAEKEALETDLKRMSNNCEELLHRRVRDSIGSASTRSRRSYTISESGAPVVEEDEAEKRIAAEVAKVTAHSESQKKASTEQYERQTAILKGELQALQKLQNKFNVQIAEDEKKIAALTTELDSKNSEIERQAGVIADLELQLESEKGKFKDILERNVSLEKNLWEQKEAANEAAKDFQSQIKTLNDEKQTLLATIASAGIEDKEAAGEKLKQAISLGYETELQELETRHKEVIQTNINALFKLENIVRHLVNIPGDPPRSPSFIGTPRTPIFLGDVSTPVTDISPSLTTARSASSGGSIRSMPLHEPSFEPTFEPTSEPFTAKENSMAEADYAEALKKAEAAYSSTTTKPSDDRGEILLDIQTQIRSFKLQQLTFPPSIAAA</sequence>
<feature type="compositionally biased region" description="Pro residues" evidence="2">
    <location>
        <begin position="186"/>
        <end position="196"/>
    </location>
</feature>
<dbReference type="AlphaFoldDB" id="A0AAV9WK37"/>
<evidence type="ECO:0000256" key="1">
    <source>
        <dbReference type="SAM" id="Coils"/>
    </source>
</evidence>
<feature type="region of interest" description="Disordered" evidence="2">
    <location>
        <begin position="1"/>
        <end position="112"/>
    </location>
</feature>
<feature type="region of interest" description="Disordered" evidence="2">
    <location>
        <begin position="765"/>
        <end position="784"/>
    </location>
</feature>
<feature type="coiled-coil region" evidence="1">
    <location>
        <begin position="479"/>
        <end position="681"/>
    </location>
</feature>
<feature type="coiled-coil region" evidence="1">
    <location>
        <begin position="722"/>
        <end position="756"/>
    </location>
</feature>
<feature type="region of interest" description="Disordered" evidence="2">
    <location>
        <begin position="185"/>
        <end position="233"/>
    </location>
</feature>
<keyword evidence="1" id="KW-0175">Coiled coil</keyword>
<feature type="compositionally biased region" description="Basic and acidic residues" evidence="2">
    <location>
        <begin position="212"/>
        <end position="233"/>
    </location>
</feature>
<feature type="compositionally biased region" description="Low complexity" evidence="2">
    <location>
        <begin position="1"/>
        <end position="14"/>
    </location>
</feature>
<feature type="compositionally biased region" description="Polar residues" evidence="2">
    <location>
        <begin position="78"/>
        <end position="92"/>
    </location>
</feature>
<evidence type="ECO:0000313" key="3">
    <source>
        <dbReference type="EMBL" id="KAK6509511.1"/>
    </source>
</evidence>
<feature type="compositionally biased region" description="Polar residues" evidence="2">
    <location>
        <begin position="765"/>
        <end position="777"/>
    </location>
</feature>
<proteinExistence type="predicted"/>
<gene>
    <name evidence="3" type="ORF">TWF481_004251</name>
</gene>
<feature type="coiled-coil region" evidence="1">
    <location>
        <begin position="811"/>
        <end position="926"/>
    </location>
</feature>
<dbReference type="EMBL" id="JAVHJL010000002">
    <property type="protein sequence ID" value="KAK6509511.1"/>
    <property type="molecule type" value="Genomic_DNA"/>
</dbReference>
<comment type="caution">
    <text evidence="3">The sequence shown here is derived from an EMBL/GenBank/DDBJ whole genome shotgun (WGS) entry which is preliminary data.</text>
</comment>
<dbReference type="Proteomes" id="UP001370758">
    <property type="component" value="Unassembled WGS sequence"/>
</dbReference>
<evidence type="ECO:0000256" key="2">
    <source>
        <dbReference type="SAM" id="MobiDB-lite"/>
    </source>
</evidence>
<accession>A0AAV9WK37</accession>
<name>A0AAV9WK37_9PEZI</name>
<feature type="compositionally biased region" description="Acidic residues" evidence="2">
    <location>
        <begin position="42"/>
        <end position="61"/>
    </location>
</feature>
<reference evidence="3 4" key="1">
    <citation type="submission" date="2023-08" db="EMBL/GenBank/DDBJ databases">
        <authorList>
            <person name="Palmer J.M."/>
        </authorList>
    </citation>
    <scope>NUCLEOTIDE SEQUENCE [LARGE SCALE GENOMIC DNA]</scope>
    <source>
        <strain evidence="3 4">TWF481</strain>
    </source>
</reference>
<keyword evidence="4" id="KW-1185">Reference proteome</keyword>
<evidence type="ECO:0000313" key="4">
    <source>
        <dbReference type="Proteomes" id="UP001370758"/>
    </source>
</evidence>
<protein>
    <submittedName>
        <fullName evidence="3">Uncharacterized protein</fullName>
    </submittedName>
</protein>
<organism evidence="3 4">
    <name type="scientific">Arthrobotrys musiformis</name>
    <dbReference type="NCBI Taxonomy" id="47236"/>
    <lineage>
        <taxon>Eukaryota</taxon>
        <taxon>Fungi</taxon>
        <taxon>Dikarya</taxon>
        <taxon>Ascomycota</taxon>
        <taxon>Pezizomycotina</taxon>
        <taxon>Orbiliomycetes</taxon>
        <taxon>Orbiliales</taxon>
        <taxon>Orbiliaceae</taxon>
        <taxon>Arthrobotrys</taxon>
    </lineage>
</organism>
<feature type="compositionally biased region" description="Low complexity" evidence="2">
    <location>
        <begin position="1018"/>
        <end position="1033"/>
    </location>
</feature>